<dbReference type="PANTHER" id="PTHR12243">
    <property type="entry name" value="MADF DOMAIN TRANSCRIPTION FACTOR"/>
    <property type="match status" value="1"/>
</dbReference>
<dbReference type="PROSITE" id="PS51029">
    <property type="entry name" value="MADF"/>
    <property type="match status" value="1"/>
</dbReference>
<evidence type="ECO:0000313" key="4">
    <source>
        <dbReference type="Proteomes" id="UP001292094"/>
    </source>
</evidence>
<feature type="compositionally biased region" description="Acidic residues" evidence="1">
    <location>
        <begin position="201"/>
        <end position="210"/>
    </location>
</feature>
<protein>
    <recommendedName>
        <fullName evidence="2">MADF domain-containing protein</fullName>
    </recommendedName>
</protein>
<evidence type="ECO:0000313" key="3">
    <source>
        <dbReference type="EMBL" id="KAK4307941.1"/>
    </source>
</evidence>
<accession>A0AAE1U4J6</accession>
<sequence>MDKSSLRWTRESELLVIEKVRGNECLWDHRDTMFLKKTFKRQLYQQIALSIQKQFPALKGLTADAVMHKWANLKKTFVRELHKTKQPKSGSVYRSKWHLFEALLFLTNTISADGSVCNYSKQQTQDNSPASMVECLVQDEVVDGTDNVDETLAHILDSSSEVYSPLSEAASSYPRSTSSGTQESDSSRVMPVCTTNTGVEEGSEDENDGH</sequence>
<dbReference type="InterPro" id="IPR039353">
    <property type="entry name" value="TF_Adf1"/>
</dbReference>
<comment type="caution">
    <text evidence="3">The sequence shown here is derived from an EMBL/GenBank/DDBJ whole genome shotgun (WGS) entry which is preliminary data.</text>
</comment>
<dbReference type="Pfam" id="PF10545">
    <property type="entry name" value="MADF_DNA_bdg"/>
    <property type="match status" value="1"/>
</dbReference>
<dbReference type="EMBL" id="JAWZYT010001949">
    <property type="protein sequence ID" value="KAK4307941.1"/>
    <property type="molecule type" value="Genomic_DNA"/>
</dbReference>
<reference evidence="3" key="1">
    <citation type="submission" date="2023-11" db="EMBL/GenBank/DDBJ databases">
        <title>Genome assemblies of two species of porcelain crab, Petrolisthes cinctipes and Petrolisthes manimaculis (Anomura: Porcellanidae).</title>
        <authorList>
            <person name="Angst P."/>
        </authorList>
    </citation>
    <scope>NUCLEOTIDE SEQUENCE</scope>
    <source>
        <strain evidence="3">PB745_02</strain>
        <tissue evidence="3">Gill</tissue>
    </source>
</reference>
<evidence type="ECO:0000256" key="1">
    <source>
        <dbReference type="SAM" id="MobiDB-lite"/>
    </source>
</evidence>
<feature type="domain" description="MADF" evidence="2">
    <location>
        <begin position="15"/>
        <end position="111"/>
    </location>
</feature>
<evidence type="ECO:0000259" key="2">
    <source>
        <dbReference type="PROSITE" id="PS51029"/>
    </source>
</evidence>
<dbReference type="PANTHER" id="PTHR12243:SF67">
    <property type="entry name" value="COREPRESSOR OF PANGOLIN, ISOFORM A-RELATED"/>
    <property type="match status" value="1"/>
</dbReference>
<gene>
    <name evidence="3" type="ORF">Pmani_020333</name>
</gene>
<dbReference type="AlphaFoldDB" id="A0AAE1U4J6"/>
<proteinExistence type="predicted"/>
<keyword evidence="4" id="KW-1185">Reference proteome</keyword>
<dbReference type="InterPro" id="IPR006578">
    <property type="entry name" value="MADF-dom"/>
</dbReference>
<dbReference type="SMART" id="SM00595">
    <property type="entry name" value="MADF"/>
    <property type="match status" value="1"/>
</dbReference>
<organism evidence="3 4">
    <name type="scientific">Petrolisthes manimaculis</name>
    <dbReference type="NCBI Taxonomy" id="1843537"/>
    <lineage>
        <taxon>Eukaryota</taxon>
        <taxon>Metazoa</taxon>
        <taxon>Ecdysozoa</taxon>
        <taxon>Arthropoda</taxon>
        <taxon>Crustacea</taxon>
        <taxon>Multicrustacea</taxon>
        <taxon>Malacostraca</taxon>
        <taxon>Eumalacostraca</taxon>
        <taxon>Eucarida</taxon>
        <taxon>Decapoda</taxon>
        <taxon>Pleocyemata</taxon>
        <taxon>Anomura</taxon>
        <taxon>Galatheoidea</taxon>
        <taxon>Porcellanidae</taxon>
        <taxon>Petrolisthes</taxon>
    </lineage>
</organism>
<feature type="region of interest" description="Disordered" evidence="1">
    <location>
        <begin position="166"/>
        <end position="210"/>
    </location>
</feature>
<dbReference type="Proteomes" id="UP001292094">
    <property type="component" value="Unassembled WGS sequence"/>
</dbReference>
<name>A0AAE1U4J6_9EUCA</name>